<feature type="transmembrane region" description="Helical" evidence="1">
    <location>
        <begin position="12"/>
        <end position="29"/>
    </location>
</feature>
<keyword evidence="1" id="KW-1133">Transmembrane helix</keyword>
<name>A0A520MU20_9GAMM</name>
<comment type="caution">
    <text evidence="2">The sequence shown here is derived from an EMBL/GenBank/DDBJ whole genome shotgun (WGS) entry which is preliminary data.</text>
</comment>
<keyword evidence="1" id="KW-0472">Membrane</keyword>
<reference evidence="2 3" key="1">
    <citation type="submission" date="2019-02" db="EMBL/GenBank/DDBJ databases">
        <title>Prokaryotic population dynamics and viral predation in marine succession experiment using metagenomics: the confinement effect.</title>
        <authorList>
            <person name="Haro-Moreno J.M."/>
            <person name="Rodriguez-Valera F."/>
            <person name="Lopez-Perez M."/>
        </authorList>
    </citation>
    <scope>NUCLEOTIDE SEQUENCE [LARGE SCALE GENOMIC DNA]</scope>
    <source>
        <strain evidence="2">MED-G166</strain>
    </source>
</reference>
<protein>
    <submittedName>
        <fullName evidence="2">DUF3429 family protein</fullName>
    </submittedName>
</protein>
<evidence type="ECO:0000256" key="1">
    <source>
        <dbReference type="SAM" id="Phobius"/>
    </source>
</evidence>
<feature type="transmembrane region" description="Helical" evidence="1">
    <location>
        <begin position="89"/>
        <end position="106"/>
    </location>
</feature>
<evidence type="ECO:0000313" key="2">
    <source>
        <dbReference type="EMBL" id="RZO24698.1"/>
    </source>
</evidence>
<organism evidence="2 3">
    <name type="scientific">SAR86 cluster bacterium</name>
    <dbReference type="NCBI Taxonomy" id="2030880"/>
    <lineage>
        <taxon>Bacteria</taxon>
        <taxon>Pseudomonadati</taxon>
        <taxon>Pseudomonadota</taxon>
        <taxon>Gammaproteobacteria</taxon>
        <taxon>SAR86 cluster</taxon>
    </lineage>
</organism>
<dbReference type="EMBL" id="SHBL01000004">
    <property type="protein sequence ID" value="RZO24698.1"/>
    <property type="molecule type" value="Genomic_DNA"/>
</dbReference>
<dbReference type="InterPro" id="IPR021836">
    <property type="entry name" value="DUF3429"/>
</dbReference>
<keyword evidence="1" id="KW-0812">Transmembrane</keyword>
<dbReference type="Proteomes" id="UP000320146">
    <property type="component" value="Unassembled WGS sequence"/>
</dbReference>
<accession>A0A520MU20</accession>
<feature type="transmembrane region" description="Helical" evidence="1">
    <location>
        <begin position="66"/>
        <end position="83"/>
    </location>
</feature>
<feature type="transmembrane region" description="Helical" evidence="1">
    <location>
        <begin position="35"/>
        <end position="54"/>
    </location>
</feature>
<evidence type="ECO:0000313" key="3">
    <source>
        <dbReference type="Proteomes" id="UP000320146"/>
    </source>
</evidence>
<feature type="transmembrane region" description="Helical" evidence="1">
    <location>
        <begin position="127"/>
        <end position="145"/>
    </location>
</feature>
<gene>
    <name evidence="2" type="ORF">EVA99_01010</name>
</gene>
<dbReference type="AlphaFoldDB" id="A0A520MU20"/>
<proteinExistence type="predicted"/>
<sequence length="146" mass="17246">MILQDKVKTFCYLGLMPFIFVPIISWVSPKIAFDYQLIFLFFSWSLMMGVFMAGTLWSMSLEQKKSIIPSVAIFSLLLMTLTLNTYGESKLSIFIIFLLLFAYEAIHRLEKKLVLDLKWYVELRFHLTFSIRICHLLMIAFIFTYQ</sequence>
<dbReference type="Pfam" id="PF11911">
    <property type="entry name" value="DUF3429"/>
    <property type="match status" value="1"/>
</dbReference>